<organism evidence="2">
    <name type="scientific">Alexandrium monilatum</name>
    <dbReference type="NCBI Taxonomy" id="311494"/>
    <lineage>
        <taxon>Eukaryota</taxon>
        <taxon>Sar</taxon>
        <taxon>Alveolata</taxon>
        <taxon>Dinophyceae</taxon>
        <taxon>Gonyaulacales</taxon>
        <taxon>Pyrocystaceae</taxon>
        <taxon>Alexandrium</taxon>
    </lineage>
</organism>
<evidence type="ECO:0000256" key="1">
    <source>
        <dbReference type="SAM" id="MobiDB-lite"/>
    </source>
</evidence>
<name>A0A7S4RX24_9DINO</name>
<accession>A0A7S4RX24</accession>
<proteinExistence type="predicted"/>
<feature type="region of interest" description="Disordered" evidence="1">
    <location>
        <begin position="77"/>
        <end position="97"/>
    </location>
</feature>
<feature type="compositionally biased region" description="Low complexity" evidence="1">
    <location>
        <begin position="77"/>
        <end position="86"/>
    </location>
</feature>
<evidence type="ECO:0000313" key="2">
    <source>
        <dbReference type="EMBL" id="CAE4627580.1"/>
    </source>
</evidence>
<dbReference type="EMBL" id="HBNR01059256">
    <property type="protein sequence ID" value="CAE4627580.1"/>
    <property type="molecule type" value="Transcribed_RNA"/>
</dbReference>
<dbReference type="AlphaFoldDB" id="A0A7S4RX24"/>
<protein>
    <submittedName>
        <fullName evidence="2">Uncharacterized protein</fullName>
    </submittedName>
</protein>
<gene>
    <name evidence="2" type="ORF">AMON00008_LOCUS41707</name>
</gene>
<sequence>MEAASRPCAASGRRRRAAGRAAALALYCSAACLVWSATRPAFFGGPASWLQHPATQPQHPAARPGGRWCQRQGSAAALAGSSPASADEAQGRRPRRISSAGARRALRVNEEEYIEVWDQTIQELSLDVRELLITDANLYFIGPDTESYLDSIREVAGLLNYTWIPFDYQDIVDASECVDTLEKVYTVAPLISSQRWPWSMFLQGLVIWIDPDGYEHLNVFERDRIRKLKFPKKKAAFGPAKAPLLSLSTPSEEPLGDPLDMWMEADVHVDLQKHKDLPATKVMLASIINAILDNPPKWRGWMKQAKIRGSVSPDFQTPFEERRRFHSHGVSPRLNRLLKER</sequence>
<reference evidence="2" key="1">
    <citation type="submission" date="2021-01" db="EMBL/GenBank/DDBJ databases">
        <authorList>
            <person name="Corre E."/>
            <person name="Pelletier E."/>
            <person name="Niang G."/>
            <person name="Scheremetjew M."/>
            <person name="Finn R."/>
            <person name="Kale V."/>
            <person name="Holt S."/>
            <person name="Cochrane G."/>
            <person name="Meng A."/>
            <person name="Brown T."/>
            <person name="Cohen L."/>
        </authorList>
    </citation>
    <scope>NUCLEOTIDE SEQUENCE</scope>
    <source>
        <strain evidence="2">CCMP3105</strain>
    </source>
</reference>